<gene>
    <name evidence="1" type="ORF">TRFO_22725</name>
</gene>
<dbReference type="GO" id="GO:0019901">
    <property type="term" value="F:protein kinase binding"/>
    <property type="evidence" value="ECO:0007669"/>
    <property type="project" value="InterPro"/>
</dbReference>
<dbReference type="Pfam" id="PF08613">
    <property type="entry name" value="Cyclin"/>
    <property type="match status" value="1"/>
</dbReference>
<reference evidence="1" key="1">
    <citation type="submission" date="2016-10" db="EMBL/GenBank/DDBJ databases">
        <authorList>
            <person name="Benchimol M."/>
            <person name="Almeida L.G."/>
            <person name="Vasconcelos A.T."/>
            <person name="Perreira-Neves A."/>
            <person name="Rosa I.A."/>
            <person name="Tasca T."/>
            <person name="Bogo M.R."/>
            <person name="de Souza W."/>
        </authorList>
    </citation>
    <scope>NUCLEOTIDE SEQUENCE [LARGE SCALE GENOMIC DNA]</scope>
    <source>
        <strain evidence="1">K</strain>
    </source>
</reference>
<sequence>MSFFAEFFSQLRNQRIEAPRKIEFYREFSSSSGDTEEEDYEISVESATIDSLAALYVKNIKNMVDPKARVLKEGDPDYQEFGNDPKTPLLNYVDKIVKVTIMEWAALPGSIVLLNRILKKQKDAKINIINMHRLVVASLLLANKFLEDVPASNVDYSVASGFKLVLLGFLIPGKFMRY</sequence>
<dbReference type="PANTHER" id="PTHR15615:SF108">
    <property type="entry name" value="PROTEIN CNPPD1"/>
    <property type="match status" value="1"/>
</dbReference>
<dbReference type="OrthoDB" id="337735at2759"/>
<dbReference type="EMBL" id="MLAK01000661">
    <property type="protein sequence ID" value="OHT08645.1"/>
    <property type="molecule type" value="Genomic_DNA"/>
</dbReference>
<dbReference type="InterPro" id="IPR036915">
    <property type="entry name" value="Cyclin-like_sf"/>
</dbReference>
<dbReference type="GeneID" id="94837426"/>
<dbReference type="AlphaFoldDB" id="A0A1J4KH23"/>
<dbReference type="Proteomes" id="UP000179807">
    <property type="component" value="Unassembled WGS sequence"/>
</dbReference>
<proteinExistence type="predicted"/>
<name>A0A1J4KH23_9EUKA</name>
<evidence type="ECO:0000313" key="1">
    <source>
        <dbReference type="EMBL" id="OHT08645.1"/>
    </source>
</evidence>
<dbReference type="InterPro" id="IPR013922">
    <property type="entry name" value="Cyclin_PHO80-like"/>
</dbReference>
<dbReference type="Gene3D" id="1.10.472.10">
    <property type="entry name" value="Cyclin-like"/>
    <property type="match status" value="1"/>
</dbReference>
<evidence type="ECO:0000313" key="2">
    <source>
        <dbReference type="Proteomes" id="UP000179807"/>
    </source>
</evidence>
<accession>A0A1J4KH23</accession>
<dbReference type="RefSeq" id="XP_068361781.1">
    <property type="nucleotide sequence ID" value="XM_068502722.1"/>
</dbReference>
<dbReference type="VEuPathDB" id="TrichDB:TRFO_22725"/>
<protein>
    <submittedName>
        <fullName evidence="1">Uncharacterized protein</fullName>
    </submittedName>
</protein>
<comment type="caution">
    <text evidence="1">The sequence shown here is derived from an EMBL/GenBank/DDBJ whole genome shotgun (WGS) entry which is preliminary data.</text>
</comment>
<keyword evidence="2" id="KW-1185">Reference proteome</keyword>
<dbReference type="PANTHER" id="PTHR15615">
    <property type="match status" value="1"/>
</dbReference>
<dbReference type="SUPFAM" id="SSF47954">
    <property type="entry name" value="Cyclin-like"/>
    <property type="match status" value="1"/>
</dbReference>
<organism evidence="1 2">
    <name type="scientific">Tritrichomonas foetus</name>
    <dbReference type="NCBI Taxonomy" id="1144522"/>
    <lineage>
        <taxon>Eukaryota</taxon>
        <taxon>Metamonada</taxon>
        <taxon>Parabasalia</taxon>
        <taxon>Tritrichomonadida</taxon>
        <taxon>Tritrichomonadidae</taxon>
        <taxon>Tritrichomonas</taxon>
    </lineage>
</organism>